<accession>A0A183HPM8</accession>
<dbReference type="AlphaFoldDB" id="A0A183HPM8"/>
<proteinExistence type="predicted"/>
<dbReference type="WBParaSite" id="OFLC_0000943901-mRNA-1">
    <property type="protein sequence ID" value="OFLC_0000943901-mRNA-1"/>
    <property type="gene ID" value="OFLC_0000943901"/>
</dbReference>
<gene>
    <name evidence="1" type="ORF">OFLC_LOCUS9444</name>
</gene>
<sequence>MIPELLDQRVNSRLANIPQQISIMQMLPYAAFLINRPKKLPDYCSSEICKNYQTTNISLTNKKFKSKAALIAGVPNMANLKQKAINTNKSLMNLKHLSNDTLLKIVAVEEKIDQKLSVPAKIDQKSTVAPKTVDTTTKTSNKFPRKMQMTRHNRSLQRMKRNTRMADLKNNNQWEQCADCDSEKNEILSYYSDYVMNRIQVCLNFAIICYF</sequence>
<reference evidence="3" key="1">
    <citation type="submission" date="2016-06" db="UniProtKB">
        <authorList>
            <consortium name="WormBaseParasite"/>
        </authorList>
    </citation>
    <scope>IDENTIFICATION</scope>
</reference>
<dbReference type="EMBL" id="UZAJ01011573">
    <property type="protein sequence ID" value="VDO60647.1"/>
    <property type="molecule type" value="Genomic_DNA"/>
</dbReference>
<reference evidence="1 2" key="2">
    <citation type="submission" date="2018-11" db="EMBL/GenBank/DDBJ databases">
        <authorList>
            <consortium name="Pathogen Informatics"/>
        </authorList>
    </citation>
    <scope>NUCLEOTIDE SEQUENCE [LARGE SCALE GENOMIC DNA]</scope>
</reference>
<dbReference type="STRING" id="387005.A0A183HPM8"/>
<evidence type="ECO:0000313" key="3">
    <source>
        <dbReference type="WBParaSite" id="OFLC_0000943901-mRNA-1"/>
    </source>
</evidence>
<evidence type="ECO:0000313" key="1">
    <source>
        <dbReference type="EMBL" id="VDO60647.1"/>
    </source>
</evidence>
<evidence type="ECO:0000313" key="2">
    <source>
        <dbReference type="Proteomes" id="UP000267606"/>
    </source>
</evidence>
<organism evidence="3">
    <name type="scientific">Onchocerca flexuosa</name>
    <dbReference type="NCBI Taxonomy" id="387005"/>
    <lineage>
        <taxon>Eukaryota</taxon>
        <taxon>Metazoa</taxon>
        <taxon>Ecdysozoa</taxon>
        <taxon>Nematoda</taxon>
        <taxon>Chromadorea</taxon>
        <taxon>Rhabditida</taxon>
        <taxon>Spirurina</taxon>
        <taxon>Spiruromorpha</taxon>
        <taxon>Filarioidea</taxon>
        <taxon>Onchocercidae</taxon>
        <taxon>Onchocerca</taxon>
    </lineage>
</organism>
<name>A0A183HPM8_9BILA</name>
<dbReference type="Proteomes" id="UP000267606">
    <property type="component" value="Unassembled WGS sequence"/>
</dbReference>
<keyword evidence="2" id="KW-1185">Reference proteome</keyword>
<protein>
    <submittedName>
        <fullName evidence="1 3">Uncharacterized protein</fullName>
    </submittedName>
</protein>